<proteinExistence type="predicted"/>
<gene>
    <name evidence="2" type="ORF">FE810_13995</name>
</gene>
<sequence>MKKLFFTTLVLLSFSFTASAATSLTEDKITAVAQQFVDFHKTEAVELLQKIFSPDLNVTVTQGSNGYGFVLNYNREEYIDYLREGHKSQFRIGTDVNYVSSEFLGNREAKFIVRYRSKQHNKYVWVEGFVKMVGNDVQITHIEEYT</sequence>
<comment type="caution">
    <text evidence="2">The sequence shown here is derived from an EMBL/GenBank/DDBJ whole genome shotgun (WGS) entry which is preliminary data.</text>
</comment>
<evidence type="ECO:0000256" key="1">
    <source>
        <dbReference type="SAM" id="SignalP"/>
    </source>
</evidence>
<evidence type="ECO:0008006" key="4">
    <source>
        <dbReference type="Google" id="ProtNLM"/>
    </source>
</evidence>
<dbReference type="OrthoDB" id="6401179at2"/>
<accession>A0A5R9IDF0</accession>
<keyword evidence="1" id="KW-0732">Signal</keyword>
<keyword evidence="3" id="KW-1185">Reference proteome</keyword>
<feature type="signal peptide" evidence="1">
    <location>
        <begin position="1"/>
        <end position="20"/>
    </location>
</feature>
<organism evidence="2 3">
    <name type="scientific">Thalassotalea litorea</name>
    <dbReference type="NCBI Taxonomy" id="2020715"/>
    <lineage>
        <taxon>Bacteria</taxon>
        <taxon>Pseudomonadati</taxon>
        <taxon>Pseudomonadota</taxon>
        <taxon>Gammaproteobacteria</taxon>
        <taxon>Alteromonadales</taxon>
        <taxon>Colwelliaceae</taxon>
        <taxon>Thalassotalea</taxon>
    </lineage>
</organism>
<dbReference type="RefSeq" id="WP_138320749.1">
    <property type="nucleotide sequence ID" value="NZ_VCBC01000015.1"/>
</dbReference>
<evidence type="ECO:0000313" key="2">
    <source>
        <dbReference type="EMBL" id="TLU61625.1"/>
    </source>
</evidence>
<feature type="chain" id="PRO_5024454290" description="Nuclear transport factor 2 family protein" evidence="1">
    <location>
        <begin position="21"/>
        <end position="146"/>
    </location>
</feature>
<protein>
    <recommendedName>
        <fullName evidence="4">Nuclear transport factor 2 family protein</fullName>
    </recommendedName>
</protein>
<name>A0A5R9IDF0_9GAMM</name>
<dbReference type="AlphaFoldDB" id="A0A5R9IDF0"/>
<dbReference type="EMBL" id="VCBC01000015">
    <property type="protein sequence ID" value="TLU61625.1"/>
    <property type="molecule type" value="Genomic_DNA"/>
</dbReference>
<reference evidence="2 3" key="1">
    <citation type="submission" date="2019-05" db="EMBL/GenBank/DDBJ databases">
        <title>Genome sequences of Thalassotalea litorea 1K03283.</title>
        <authorList>
            <person name="Zhang D."/>
        </authorList>
    </citation>
    <scope>NUCLEOTIDE SEQUENCE [LARGE SCALE GENOMIC DNA]</scope>
    <source>
        <strain evidence="2 3">MCCC 1K03283</strain>
    </source>
</reference>
<dbReference type="Proteomes" id="UP000307790">
    <property type="component" value="Unassembled WGS sequence"/>
</dbReference>
<evidence type="ECO:0000313" key="3">
    <source>
        <dbReference type="Proteomes" id="UP000307790"/>
    </source>
</evidence>